<dbReference type="PANTHER" id="PTHR12151">
    <property type="entry name" value="ELECTRON TRANSPORT PROTIN SCO1/SENC FAMILY MEMBER"/>
    <property type="match status" value="1"/>
</dbReference>
<evidence type="ECO:0000256" key="2">
    <source>
        <dbReference type="ARBA" id="ARBA00023008"/>
    </source>
</evidence>
<dbReference type="Pfam" id="PF02630">
    <property type="entry name" value="SCO1-SenC"/>
    <property type="match status" value="1"/>
</dbReference>
<dbReference type="SUPFAM" id="SSF52833">
    <property type="entry name" value="Thioredoxin-like"/>
    <property type="match status" value="1"/>
</dbReference>
<name>A0ABY0IN89_9RHOO</name>
<comment type="caution">
    <text evidence="4">The sequence shown here is derived from an EMBL/GenBank/DDBJ whole genome shotgun (WGS) entry which is preliminary data.</text>
</comment>
<dbReference type="RefSeq" id="WP_130459440.1">
    <property type="nucleotide sequence ID" value="NZ_SHKM01000002.1"/>
</dbReference>
<evidence type="ECO:0000256" key="1">
    <source>
        <dbReference type="ARBA" id="ARBA00010996"/>
    </source>
</evidence>
<evidence type="ECO:0000259" key="3">
    <source>
        <dbReference type="PROSITE" id="PS51352"/>
    </source>
</evidence>
<dbReference type="Gene3D" id="3.40.30.10">
    <property type="entry name" value="Glutaredoxin"/>
    <property type="match status" value="1"/>
</dbReference>
<dbReference type="EMBL" id="SHKM01000002">
    <property type="protein sequence ID" value="RZT76160.1"/>
    <property type="molecule type" value="Genomic_DNA"/>
</dbReference>
<protein>
    <submittedName>
        <fullName evidence="4">Protein SCO1/2</fullName>
    </submittedName>
</protein>
<comment type="similarity">
    <text evidence="1">Belongs to the SCO1/2 family.</text>
</comment>
<dbReference type="CDD" id="cd02968">
    <property type="entry name" value="SCO"/>
    <property type="match status" value="1"/>
</dbReference>
<dbReference type="InterPro" id="IPR036249">
    <property type="entry name" value="Thioredoxin-like_sf"/>
</dbReference>
<dbReference type="PROSITE" id="PS51257">
    <property type="entry name" value="PROKAR_LIPOPROTEIN"/>
    <property type="match status" value="1"/>
</dbReference>
<organism evidence="4 5">
    <name type="scientific">Azospira oryzae</name>
    <dbReference type="NCBI Taxonomy" id="146939"/>
    <lineage>
        <taxon>Bacteria</taxon>
        <taxon>Pseudomonadati</taxon>
        <taxon>Pseudomonadota</taxon>
        <taxon>Betaproteobacteria</taxon>
        <taxon>Rhodocyclales</taxon>
        <taxon>Rhodocyclaceae</taxon>
        <taxon>Azospira</taxon>
    </lineage>
</organism>
<reference evidence="4 5" key="1">
    <citation type="submission" date="2019-02" db="EMBL/GenBank/DDBJ databases">
        <title>Genomic Encyclopedia of Type Strains, Phase IV (KMG-IV): sequencing the most valuable type-strain genomes for metagenomic binning, comparative biology and taxonomic classification.</title>
        <authorList>
            <person name="Goeker M."/>
        </authorList>
    </citation>
    <scope>NUCLEOTIDE SEQUENCE [LARGE SCALE GENOMIC DNA]</scope>
    <source>
        <strain evidence="4 5">DSM 21223</strain>
    </source>
</reference>
<evidence type="ECO:0000313" key="5">
    <source>
        <dbReference type="Proteomes" id="UP000292136"/>
    </source>
</evidence>
<dbReference type="InterPro" id="IPR003782">
    <property type="entry name" value="SCO1/SenC"/>
</dbReference>
<proteinExistence type="inferred from homology"/>
<sequence length="194" mass="21649">MKHLLLWVALCWGLTACSPPQPFHHTDLSGATFAAEFPRALADQGGQSRRLADFRGRVVILFFGYTSCPDICPTALARFAAVREALGEERQRLQVLFVTLDPERDSPARLGEYVTWFDPSFLGLWSDRETLARTVAEFRITAVRQEVGGGLGYTLDHTAGAYVYDPRGRLRLLIPDNAQVPAVVADLHRLLHED</sequence>
<gene>
    <name evidence="4" type="ORF">EV678_2032</name>
</gene>
<feature type="domain" description="Thioredoxin" evidence="3">
    <location>
        <begin position="14"/>
        <end position="192"/>
    </location>
</feature>
<evidence type="ECO:0000313" key="4">
    <source>
        <dbReference type="EMBL" id="RZT76160.1"/>
    </source>
</evidence>
<dbReference type="InterPro" id="IPR013766">
    <property type="entry name" value="Thioredoxin_domain"/>
</dbReference>
<keyword evidence="5" id="KW-1185">Reference proteome</keyword>
<keyword evidence="2" id="KW-0186">Copper</keyword>
<accession>A0ABY0IN89</accession>
<dbReference type="PROSITE" id="PS51352">
    <property type="entry name" value="THIOREDOXIN_2"/>
    <property type="match status" value="1"/>
</dbReference>
<dbReference type="Proteomes" id="UP000292136">
    <property type="component" value="Unassembled WGS sequence"/>
</dbReference>
<dbReference type="PANTHER" id="PTHR12151:SF25">
    <property type="entry name" value="LINALOOL DEHYDRATASE_ISOMERASE DOMAIN-CONTAINING PROTEIN"/>
    <property type="match status" value="1"/>
</dbReference>